<evidence type="ECO:0000256" key="5">
    <source>
        <dbReference type="SAM" id="MobiDB-lite"/>
    </source>
</evidence>
<gene>
    <name evidence="7" type="ORF">GCM10025864_26870</name>
</gene>
<dbReference type="PRINTS" id="PR00455">
    <property type="entry name" value="HTHTETR"/>
</dbReference>
<evidence type="ECO:0000313" key="7">
    <source>
        <dbReference type="EMBL" id="GMA24928.1"/>
    </source>
</evidence>
<dbReference type="PANTHER" id="PTHR30055">
    <property type="entry name" value="HTH-TYPE TRANSCRIPTIONAL REGULATOR RUTR"/>
    <property type="match status" value="1"/>
</dbReference>
<evidence type="ECO:0000313" key="8">
    <source>
        <dbReference type="Proteomes" id="UP001157091"/>
    </source>
</evidence>
<dbReference type="Proteomes" id="UP001157091">
    <property type="component" value="Unassembled WGS sequence"/>
</dbReference>
<keyword evidence="3" id="KW-0804">Transcription</keyword>
<feature type="domain" description="HTH tetR-type" evidence="6">
    <location>
        <begin position="20"/>
        <end position="80"/>
    </location>
</feature>
<reference evidence="8" key="1">
    <citation type="journal article" date="2019" name="Int. J. Syst. Evol. Microbiol.">
        <title>The Global Catalogue of Microorganisms (GCM) 10K type strain sequencing project: providing services to taxonomists for standard genome sequencing and annotation.</title>
        <authorList>
            <consortium name="The Broad Institute Genomics Platform"/>
            <consortium name="The Broad Institute Genome Sequencing Center for Infectious Disease"/>
            <person name="Wu L."/>
            <person name="Ma J."/>
        </authorList>
    </citation>
    <scope>NUCLEOTIDE SEQUENCE [LARGE SCALE GENOMIC DNA]</scope>
    <source>
        <strain evidence="8">NBRC 106348</strain>
    </source>
</reference>
<dbReference type="InterPro" id="IPR050109">
    <property type="entry name" value="HTH-type_TetR-like_transc_reg"/>
</dbReference>
<feature type="compositionally biased region" description="Polar residues" evidence="5">
    <location>
        <begin position="1"/>
        <end position="11"/>
    </location>
</feature>
<proteinExistence type="predicted"/>
<evidence type="ECO:0000256" key="3">
    <source>
        <dbReference type="ARBA" id="ARBA00023163"/>
    </source>
</evidence>
<feature type="DNA-binding region" description="H-T-H motif" evidence="4">
    <location>
        <begin position="43"/>
        <end position="62"/>
    </location>
</feature>
<dbReference type="InterPro" id="IPR009057">
    <property type="entry name" value="Homeodomain-like_sf"/>
</dbReference>
<name>A0ABQ6I2C6_9MICO</name>
<dbReference type="SUPFAM" id="SSF46689">
    <property type="entry name" value="Homeodomain-like"/>
    <property type="match status" value="1"/>
</dbReference>
<keyword evidence="2 4" id="KW-0238">DNA-binding</keyword>
<accession>A0ABQ6I2C6</accession>
<evidence type="ECO:0000259" key="6">
    <source>
        <dbReference type="PROSITE" id="PS50977"/>
    </source>
</evidence>
<dbReference type="PROSITE" id="PS50977">
    <property type="entry name" value="HTH_TETR_2"/>
    <property type="match status" value="1"/>
</dbReference>
<dbReference type="SUPFAM" id="SSF48498">
    <property type="entry name" value="Tetracyclin repressor-like, C-terminal domain"/>
    <property type="match status" value="1"/>
</dbReference>
<dbReference type="EMBL" id="BSUK01000001">
    <property type="protein sequence ID" value="GMA24928.1"/>
    <property type="molecule type" value="Genomic_DNA"/>
</dbReference>
<dbReference type="Pfam" id="PF17920">
    <property type="entry name" value="TetR_C_16"/>
    <property type="match status" value="1"/>
</dbReference>
<keyword evidence="1" id="KW-0805">Transcription regulation</keyword>
<dbReference type="InterPro" id="IPR041678">
    <property type="entry name" value="TetR_C_16"/>
</dbReference>
<protein>
    <submittedName>
        <fullName evidence="7">TetR family transcriptional regulator</fullName>
    </submittedName>
</protein>
<dbReference type="Gene3D" id="1.10.357.10">
    <property type="entry name" value="Tetracycline Repressor, domain 2"/>
    <property type="match status" value="1"/>
</dbReference>
<evidence type="ECO:0000256" key="4">
    <source>
        <dbReference type="PROSITE-ProRule" id="PRU00335"/>
    </source>
</evidence>
<comment type="caution">
    <text evidence="7">The sequence shown here is derived from an EMBL/GenBank/DDBJ whole genome shotgun (WGS) entry which is preliminary data.</text>
</comment>
<keyword evidence="8" id="KW-1185">Reference proteome</keyword>
<evidence type="ECO:0000256" key="1">
    <source>
        <dbReference type="ARBA" id="ARBA00023015"/>
    </source>
</evidence>
<dbReference type="PANTHER" id="PTHR30055:SF234">
    <property type="entry name" value="HTH-TYPE TRANSCRIPTIONAL REGULATOR BETI"/>
    <property type="match status" value="1"/>
</dbReference>
<organism evidence="7 8">
    <name type="scientific">Luteimicrobium album</name>
    <dbReference type="NCBI Taxonomy" id="1054550"/>
    <lineage>
        <taxon>Bacteria</taxon>
        <taxon>Bacillati</taxon>
        <taxon>Actinomycetota</taxon>
        <taxon>Actinomycetes</taxon>
        <taxon>Micrococcales</taxon>
        <taxon>Luteimicrobium</taxon>
    </lineage>
</organism>
<dbReference type="InterPro" id="IPR036271">
    <property type="entry name" value="Tet_transcr_reg_TetR-rel_C_sf"/>
</dbReference>
<dbReference type="RefSeq" id="WP_284293619.1">
    <property type="nucleotide sequence ID" value="NZ_BSUK01000001.1"/>
</dbReference>
<dbReference type="InterPro" id="IPR001647">
    <property type="entry name" value="HTH_TetR"/>
</dbReference>
<dbReference type="Gene3D" id="1.10.10.60">
    <property type="entry name" value="Homeodomain-like"/>
    <property type="match status" value="1"/>
</dbReference>
<dbReference type="Pfam" id="PF00440">
    <property type="entry name" value="TetR_N"/>
    <property type="match status" value="1"/>
</dbReference>
<feature type="region of interest" description="Disordered" evidence="5">
    <location>
        <begin position="1"/>
        <end position="22"/>
    </location>
</feature>
<evidence type="ECO:0000256" key="2">
    <source>
        <dbReference type="ARBA" id="ARBA00023125"/>
    </source>
</evidence>
<sequence length="200" mass="21835">MNPTTATQASEPTPRRRNAADSRERLLRAAQELFAERGYERTTVREIGHRAEVDPAMIARYFGSKATLYLETLRRDQAIDDEPFDLTDVTTIQALLDRVGTRGTTPTLYAAAHPHEDTELQAAAMDVLQRRMISPSRRSAEQADRDEPQLRAEIATAALAGIVLSRTSGTLGALAAAPSADVAKLVAELISSVLRPDRVA</sequence>